<evidence type="ECO:0000313" key="3">
    <source>
        <dbReference type="Proteomes" id="UP000272771"/>
    </source>
</evidence>
<keyword evidence="1" id="KW-0472">Membrane</keyword>
<feature type="transmembrane region" description="Helical" evidence="1">
    <location>
        <begin position="42"/>
        <end position="60"/>
    </location>
</feature>
<organism evidence="2 3">
    <name type="scientific">Neisseria weaveri</name>
    <dbReference type="NCBI Taxonomy" id="28091"/>
    <lineage>
        <taxon>Bacteria</taxon>
        <taxon>Pseudomonadati</taxon>
        <taxon>Pseudomonadota</taxon>
        <taxon>Betaproteobacteria</taxon>
        <taxon>Neisseriales</taxon>
        <taxon>Neisseriaceae</taxon>
        <taxon>Neisseria</taxon>
    </lineage>
</organism>
<name>A0A448VL46_9NEIS</name>
<evidence type="ECO:0000256" key="1">
    <source>
        <dbReference type="SAM" id="Phobius"/>
    </source>
</evidence>
<dbReference type="AlphaFoldDB" id="A0A448VL46"/>
<sequence>MRVSIILVMLLAGVVFTIVLLDSVLSIANGESDWGSETFKMLLVGGIFAFMVLGSWLAIYSKASDGKNDRSNVDL</sequence>
<dbReference type="EMBL" id="LR134533">
    <property type="protein sequence ID" value="VEJ50483.1"/>
    <property type="molecule type" value="Genomic_DNA"/>
</dbReference>
<dbReference type="RefSeq" id="WP_232014433.1">
    <property type="nucleotide sequence ID" value="NZ_CAUJRG010000002.1"/>
</dbReference>
<evidence type="ECO:0000313" key="2">
    <source>
        <dbReference type="EMBL" id="VEJ50483.1"/>
    </source>
</evidence>
<gene>
    <name evidence="2" type="ORF">NCTC12742_00713</name>
</gene>
<reference evidence="2 3" key="1">
    <citation type="submission" date="2018-12" db="EMBL/GenBank/DDBJ databases">
        <authorList>
            <consortium name="Pathogen Informatics"/>
        </authorList>
    </citation>
    <scope>NUCLEOTIDE SEQUENCE [LARGE SCALE GENOMIC DNA]</scope>
    <source>
        <strain evidence="2 3">NCTC12742</strain>
    </source>
</reference>
<dbReference type="Proteomes" id="UP000272771">
    <property type="component" value="Chromosome"/>
</dbReference>
<accession>A0A448VL46</accession>
<keyword evidence="1" id="KW-0812">Transmembrane</keyword>
<keyword evidence="1" id="KW-1133">Transmembrane helix</keyword>
<keyword evidence="3" id="KW-1185">Reference proteome</keyword>
<proteinExistence type="predicted"/>
<protein>
    <submittedName>
        <fullName evidence="2">Uncharacterized protein</fullName>
    </submittedName>
</protein>